<feature type="transmembrane region" description="Helical" evidence="11">
    <location>
        <begin position="93"/>
        <end position="110"/>
    </location>
</feature>
<dbReference type="SUPFAM" id="SSF103481">
    <property type="entry name" value="Multidrug resistance efflux transporter EmrE"/>
    <property type="match status" value="1"/>
</dbReference>
<dbReference type="EMBL" id="CP041046">
    <property type="protein sequence ID" value="QDE38801.1"/>
    <property type="molecule type" value="Genomic_DNA"/>
</dbReference>
<evidence type="ECO:0000256" key="3">
    <source>
        <dbReference type="ARBA" id="ARBA00022516"/>
    </source>
</evidence>
<dbReference type="OrthoDB" id="7210375at2"/>
<keyword evidence="4" id="KW-0997">Cell inner membrane</keyword>
<accession>A0A4Y5Z0U6</accession>
<evidence type="ECO:0000256" key="11">
    <source>
        <dbReference type="SAM" id="Phobius"/>
    </source>
</evidence>
<evidence type="ECO:0000256" key="4">
    <source>
        <dbReference type="ARBA" id="ARBA00022519"/>
    </source>
</evidence>
<sequence length="113" mass="12264">MTYLIALFCVVGIACGQILFKLSAASLQKTGSWFDPSTMVVLFASFALYGVMTVAWIWVLQKADLGKVYPLMALAFVIVPLGSHLVFGERFQPQYFVGVALIISGIVIAVRSA</sequence>
<dbReference type="GO" id="GO:0009245">
    <property type="term" value="P:lipid A biosynthetic process"/>
    <property type="evidence" value="ECO:0007669"/>
    <property type="project" value="UniProtKB-KW"/>
</dbReference>
<evidence type="ECO:0000259" key="12">
    <source>
        <dbReference type="Pfam" id="PF00892"/>
    </source>
</evidence>
<dbReference type="InterPro" id="IPR000620">
    <property type="entry name" value="EamA_dom"/>
</dbReference>
<evidence type="ECO:0000313" key="14">
    <source>
        <dbReference type="Proteomes" id="UP000316093"/>
    </source>
</evidence>
<keyword evidence="14" id="KW-1185">Reference proteome</keyword>
<proteinExistence type="predicted"/>
<organism evidence="13 14">
    <name type="scientific">Luteibacter pinisoli</name>
    <dbReference type="NCBI Taxonomy" id="2589080"/>
    <lineage>
        <taxon>Bacteria</taxon>
        <taxon>Pseudomonadati</taxon>
        <taxon>Pseudomonadota</taxon>
        <taxon>Gammaproteobacteria</taxon>
        <taxon>Lysobacterales</taxon>
        <taxon>Rhodanobacteraceae</taxon>
        <taxon>Luteibacter</taxon>
    </lineage>
</organism>
<feature type="transmembrane region" description="Helical" evidence="11">
    <location>
        <begin position="68"/>
        <end position="87"/>
    </location>
</feature>
<dbReference type="RefSeq" id="WP_139980672.1">
    <property type="nucleotide sequence ID" value="NZ_CP041046.1"/>
</dbReference>
<feature type="transmembrane region" description="Helical" evidence="11">
    <location>
        <begin position="40"/>
        <end position="61"/>
    </location>
</feature>
<dbReference type="GO" id="GO:0022857">
    <property type="term" value="F:transmembrane transporter activity"/>
    <property type="evidence" value="ECO:0007669"/>
    <property type="project" value="InterPro"/>
</dbReference>
<keyword evidence="8 11" id="KW-1133">Transmembrane helix</keyword>
<keyword evidence="5" id="KW-0441">Lipid A biosynthesis</keyword>
<feature type="domain" description="EamA" evidence="12">
    <location>
        <begin position="8"/>
        <end position="110"/>
    </location>
</feature>
<keyword evidence="9" id="KW-0443">Lipid metabolism</keyword>
<dbReference type="Pfam" id="PF00892">
    <property type="entry name" value="EamA"/>
    <property type="match status" value="1"/>
</dbReference>
<name>A0A4Y5Z0U6_9GAMM</name>
<evidence type="ECO:0000256" key="7">
    <source>
        <dbReference type="ARBA" id="ARBA00022985"/>
    </source>
</evidence>
<dbReference type="InterPro" id="IPR037185">
    <property type="entry name" value="EmrE-like"/>
</dbReference>
<evidence type="ECO:0000313" key="13">
    <source>
        <dbReference type="EMBL" id="QDE38801.1"/>
    </source>
</evidence>
<evidence type="ECO:0000256" key="1">
    <source>
        <dbReference type="ARBA" id="ARBA00004651"/>
    </source>
</evidence>
<comment type="subcellular location">
    <subcellularLocation>
        <location evidence="1">Cell membrane</location>
        <topology evidence="1">Multi-pass membrane protein</topology>
    </subcellularLocation>
</comment>
<evidence type="ECO:0000256" key="5">
    <source>
        <dbReference type="ARBA" id="ARBA00022556"/>
    </source>
</evidence>
<dbReference type="Gene3D" id="1.10.3730.20">
    <property type="match status" value="1"/>
</dbReference>
<keyword evidence="3" id="KW-0444">Lipid biosynthesis</keyword>
<keyword evidence="7" id="KW-0448">Lipopolysaccharide biosynthesis</keyword>
<evidence type="ECO:0000256" key="2">
    <source>
        <dbReference type="ARBA" id="ARBA00022475"/>
    </source>
</evidence>
<evidence type="ECO:0000256" key="9">
    <source>
        <dbReference type="ARBA" id="ARBA00023098"/>
    </source>
</evidence>
<dbReference type="PANTHER" id="PTHR30561:SF9">
    <property type="entry name" value="4-AMINO-4-DEOXY-L-ARABINOSE-PHOSPHOUNDECAPRENOL FLIPPASE SUBUNIT ARNF-RELATED"/>
    <property type="match status" value="1"/>
</dbReference>
<dbReference type="Proteomes" id="UP000316093">
    <property type="component" value="Chromosome"/>
</dbReference>
<dbReference type="AlphaFoldDB" id="A0A4Y5Z0U6"/>
<dbReference type="GO" id="GO:0009103">
    <property type="term" value="P:lipopolysaccharide biosynthetic process"/>
    <property type="evidence" value="ECO:0007669"/>
    <property type="project" value="UniProtKB-KW"/>
</dbReference>
<dbReference type="KEGG" id="lpy:FIV34_06090"/>
<dbReference type="GO" id="GO:0005886">
    <property type="term" value="C:plasma membrane"/>
    <property type="evidence" value="ECO:0007669"/>
    <property type="project" value="UniProtKB-SubCell"/>
</dbReference>
<keyword evidence="2" id="KW-1003">Cell membrane</keyword>
<dbReference type="InterPro" id="IPR000390">
    <property type="entry name" value="Small_drug/metabolite_transptr"/>
</dbReference>
<evidence type="ECO:0000256" key="10">
    <source>
        <dbReference type="ARBA" id="ARBA00023136"/>
    </source>
</evidence>
<evidence type="ECO:0000256" key="6">
    <source>
        <dbReference type="ARBA" id="ARBA00022692"/>
    </source>
</evidence>
<protein>
    <submittedName>
        <fullName evidence="13">4-amino-4-deoxy-L-arabinose-phospho-UDP flippase</fullName>
    </submittedName>
</protein>
<keyword evidence="6 11" id="KW-0812">Transmembrane</keyword>
<evidence type="ECO:0000256" key="8">
    <source>
        <dbReference type="ARBA" id="ARBA00022989"/>
    </source>
</evidence>
<reference evidence="13 14" key="1">
    <citation type="submission" date="2019-06" db="EMBL/GenBank/DDBJ databases">
        <title>A complete genome sequence for Luteibacter pinisoli MAH-14.</title>
        <authorList>
            <person name="Baltrus D.A."/>
        </authorList>
    </citation>
    <scope>NUCLEOTIDE SEQUENCE [LARGE SCALE GENOMIC DNA]</scope>
    <source>
        <strain evidence="13 14">MAH-14</strain>
    </source>
</reference>
<keyword evidence="10 11" id="KW-0472">Membrane</keyword>
<dbReference type="PANTHER" id="PTHR30561">
    <property type="entry name" value="SMR FAMILY PROTON-DEPENDENT DRUG EFFLUX TRANSPORTER SUGE"/>
    <property type="match status" value="1"/>
</dbReference>
<gene>
    <name evidence="13" type="ORF">FIV34_06090</name>
</gene>